<dbReference type="GO" id="GO:0005524">
    <property type="term" value="F:ATP binding"/>
    <property type="evidence" value="ECO:0007669"/>
    <property type="project" value="UniProtKB-UniRule"/>
</dbReference>
<evidence type="ECO:0000256" key="4">
    <source>
        <dbReference type="ARBA" id="ARBA00038543"/>
    </source>
</evidence>
<dbReference type="PROSITE" id="PS00107">
    <property type="entry name" value="PROTEIN_KINASE_ATP"/>
    <property type="match status" value="1"/>
</dbReference>
<reference evidence="10" key="1">
    <citation type="submission" date="2021-01" db="EMBL/GenBank/DDBJ databases">
        <authorList>
            <consortium name="Genoscope - CEA"/>
            <person name="William W."/>
        </authorList>
    </citation>
    <scope>NUCLEOTIDE SEQUENCE</scope>
</reference>
<dbReference type="InterPro" id="IPR017441">
    <property type="entry name" value="Protein_kinase_ATP_BS"/>
</dbReference>
<accession>A0A8S1MJY3</accession>
<keyword evidence="8" id="KW-0067">ATP-binding</keyword>
<dbReference type="PANTHER" id="PTHR24056">
    <property type="entry name" value="CELL DIVISION PROTEIN KINASE"/>
    <property type="match status" value="1"/>
</dbReference>
<dbReference type="InterPro" id="IPR000719">
    <property type="entry name" value="Prot_kinase_dom"/>
</dbReference>
<dbReference type="GO" id="GO:0005634">
    <property type="term" value="C:nucleus"/>
    <property type="evidence" value="ECO:0007669"/>
    <property type="project" value="TreeGrafter"/>
</dbReference>
<feature type="domain" description="Protein kinase" evidence="9">
    <location>
        <begin position="26"/>
        <end position="141"/>
    </location>
</feature>
<evidence type="ECO:0000256" key="3">
    <source>
        <dbReference type="ARBA" id="ARBA00022777"/>
    </source>
</evidence>
<proteinExistence type="predicted"/>
<keyword evidence="3" id="KW-0418">Kinase</keyword>
<evidence type="ECO:0000256" key="8">
    <source>
        <dbReference type="PROSITE-ProRule" id="PRU10141"/>
    </source>
</evidence>
<sequence>MLGNLGVQICRTTTSQLPAQDLNQTYIIQKHVGQGKYGQVFKAQNKLNKQIVALKKIKQEKEANGFPRTAMREIHLLSSIKHENIVSFQEVVVQSSKEKAVIMYREHLFGLGIHGHRLAQSFVEANSIQFRLSSMFDVLNT</sequence>
<dbReference type="FunFam" id="3.30.200.20:FF:001123">
    <property type="entry name" value="Predicted protein"/>
    <property type="match status" value="1"/>
</dbReference>
<feature type="binding site" evidence="8">
    <location>
        <position position="55"/>
    </location>
    <ligand>
        <name>ATP</name>
        <dbReference type="ChEBI" id="CHEBI:30616"/>
    </ligand>
</feature>
<evidence type="ECO:0000256" key="6">
    <source>
        <dbReference type="ARBA" id="ARBA00041902"/>
    </source>
</evidence>
<name>A0A8S1MJY3_PARPR</name>
<dbReference type="InterPro" id="IPR050108">
    <property type="entry name" value="CDK"/>
</dbReference>
<evidence type="ECO:0000256" key="1">
    <source>
        <dbReference type="ARBA" id="ARBA00022527"/>
    </source>
</evidence>
<dbReference type="PROSITE" id="PS50011">
    <property type="entry name" value="PROTEIN_KINASE_DOM"/>
    <property type="match status" value="1"/>
</dbReference>
<dbReference type="Pfam" id="PF00069">
    <property type="entry name" value="Pkinase"/>
    <property type="match status" value="1"/>
</dbReference>
<organism evidence="10 11">
    <name type="scientific">Paramecium primaurelia</name>
    <dbReference type="NCBI Taxonomy" id="5886"/>
    <lineage>
        <taxon>Eukaryota</taxon>
        <taxon>Sar</taxon>
        <taxon>Alveolata</taxon>
        <taxon>Ciliophora</taxon>
        <taxon>Intramacronucleata</taxon>
        <taxon>Oligohymenophorea</taxon>
        <taxon>Peniculida</taxon>
        <taxon>Parameciidae</taxon>
        <taxon>Paramecium</taxon>
    </lineage>
</organism>
<dbReference type="AlphaFoldDB" id="A0A8S1MJY3"/>
<evidence type="ECO:0000259" key="9">
    <source>
        <dbReference type="PROSITE" id="PS50011"/>
    </source>
</evidence>
<evidence type="ECO:0000313" key="10">
    <source>
        <dbReference type="EMBL" id="CAD8080650.1"/>
    </source>
</evidence>
<gene>
    <name evidence="10" type="ORF">PPRIM_AZ9-3.1.T0640077</name>
</gene>
<keyword evidence="8" id="KW-0547">Nucleotide-binding</keyword>
<dbReference type="EMBL" id="CAJJDM010000066">
    <property type="protein sequence ID" value="CAD8080650.1"/>
    <property type="molecule type" value="Genomic_DNA"/>
</dbReference>
<comment type="caution">
    <text evidence="10">The sequence shown here is derived from an EMBL/GenBank/DDBJ whole genome shotgun (WGS) entry which is preliminary data.</text>
</comment>
<dbReference type="PANTHER" id="PTHR24056:SF107">
    <property type="entry name" value="CYCLIN-DEPENDENT KINASE 11A-RELATED"/>
    <property type="match status" value="1"/>
</dbReference>
<comment type="subunit">
    <text evidence="4">May form a complex composed of at least the catalytic subunit CRK2 and a cyclin.</text>
</comment>
<protein>
    <recommendedName>
        <fullName evidence="5">Cyclin-dependent kinase 2 homolog</fullName>
    </recommendedName>
    <alternativeName>
        <fullName evidence="6">Cell division control protein 2 homolog</fullName>
    </alternativeName>
    <alternativeName>
        <fullName evidence="7">cdc2-related kinase 2</fullName>
    </alternativeName>
</protein>
<evidence type="ECO:0000256" key="7">
    <source>
        <dbReference type="ARBA" id="ARBA00042858"/>
    </source>
</evidence>
<evidence type="ECO:0000256" key="2">
    <source>
        <dbReference type="ARBA" id="ARBA00022679"/>
    </source>
</evidence>
<dbReference type="Proteomes" id="UP000688137">
    <property type="component" value="Unassembled WGS sequence"/>
</dbReference>
<keyword evidence="1" id="KW-0723">Serine/threonine-protein kinase</keyword>
<evidence type="ECO:0000313" key="11">
    <source>
        <dbReference type="Proteomes" id="UP000688137"/>
    </source>
</evidence>
<evidence type="ECO:0000256" key="5">
    <source>
        <dbReference type="ARBA" id="ARBA00039612"/>
    </source>
</evidence>
<keyword evidence="11" id="KW-1185">Reference proteome</keyword>
<dbReference type="GO" id="GO:0004674">
    <property type="term" value="F:protein serine/threonine kinase activity"/>
    <property type="evidence" value="ECO:0007669"/>
    <property type="project" value="UniProtKB-KW"/>
</dbReference>
<keyword evidence="2" id="KW-0808">Transferase</keyword>
<dbReference type="GO" id="GO:0007346">
    <property type="term" value="P:regulation of mitotic cell cycle"/>
    <property type="evidence" value="ECO:0007669"/>
    <property type="project" value="TreeGrafter"/>
</dbReference>